<reference evidence="1 2" key="1">
    <citation type="submission" date="2019-09" db="EMBL/GenBank/DDBJ databases">
        <title>In-depth cultivation of the pig gut microbiome towards novel bacterial diversity and tailored functional studies.</title>
        <authorList>
            <person name="Wylensek D."/>
            <person name="Hitch T.C.A."/>
            <person name="Clavel T."/>
        </authorList>
    </citation>
    <scope>NUCLEOTIDE SEQUENCE [LARGE SCALE GENOMIC DNA]</scope>
    <source>
        <strain evidence="1 2">PG-178-WT-4</strain>
    </source>
</reference>
<evidence type="ECO:0000313" key="2">
    <source>
        <dbReference type="Proteomes" id="UP000477488"/>
    </source>
</evidence>
<comment type="caution">
    <text evidence="1">The sequence shown here is derived from an EMBL/GenBank/DDBJ whole genome shotgun (WGS) entry which is preliminary data.</text>
</comment>
<accession>A0A6L5XPY8</accession>
<organism evidence="1 2">
    <name type="scientific">Desulfovibrio porci</name>
    <dbReference type="NCBI Taxonomy" id="2605782"/>
    <lineage>
        <taxon>Bacteria</taxon>
        <taxon>Pseudomonadati</taxon>
        <taxon>Thermodesulfobacteriota</taxon>
        <taxon>Desulfovibrionia</taxon>
        <taxon>Desulfovibrionales</taxon>
        <taxon>Desulfovibrionaceae</taxon>
        <taxon>Desulfovibrio</taxon>
    </lineage>
</organism>
<protein>
    <submittedName>
        <fullName evidence="1">Uncharacterized protein</fullName>
    </submittedName>
</protein>
<dbReference type="Proteomes" id="UP000477488">
    <property type="component" value="Unassembled WGS sequence"/>
</dbReference>
<sequence>MALPAAVAAFSAHAPLPAASLYVGGERTEGGERRVELYLLDGNFFVLRQISVPRGGEAVTRDMTGHWRQMEDGSLLRLSNRHGLSLRLNIGGGGNLYGDFFPAPGGSVQSFVLKKSPFRIQSFCLMGRLDRAGGRAALTDSATGRIFTPLAGEALAALPGEDPLFVDVEVLPAKNGLRVQRVRSFSSRFPSQAQAAPSAGDFSAAVSGTVWLLPSLPGLPAASCVFNGDGKGNGALEVTGPGLHLSADYALRGTSLTFSVGEADAGMLRACGAEALARMLASVRSWSLEGGALVLNAADGQSFLLEKAAPRGPMFSRASSRTR</sequence>
<proteinExistence type="predicted"/>
<name>A0A6L5XPY8_9BACT</name>
<dbReference type="RefSeq" id="WP_154513223.1">
    <property type="nucleotide sequence ID" value="NZ_JAXELC010000058.1"/>
</dbReference>
<gene>
    <name evidence="1" type="ORF">FYJ44_14075</name>
</gene>
<keyword evidence="2" id="KW-1185">Reference proteome</keyword>
<dbReference type="AlphaFoldDB" id="A0A6L5XPY8"/>
<dbReference type="EMBL" id="VUMH01000023">
    <property type="protein sequence ID" value="MSS29125.1"/>
    <property type="molecule type" value="Genomic_DNA"/>
</dbReference>
<evidence type="ECO:0000313" key="1">
    <source>
        <dbReference type="EMBL" id="MSS29125.1"/>
    </source>
</evidence>